<evidence type="ECO:0000313" key="2">
    <source>
        <dbReference type="RefSeq" id="XP_014671928.1"/>
    </source>
</evidence>
<sequence>MFCGKFAIDRQMVQDFESGPELSIDEALGSPKRRRMSVSGTVSDVVVTEAVAGPSNEQRQRAQFSIGAVGSPRKLPIKLWGEQAKELHVKEGDVVTIKDLEIGEFGSRKEANLTRTTKIEVTSALDEEIEQQGVVSAIDIDGETVTVEISMGRTSPRFKMNSQVLCELGEEDYVIERLDSLHVTFTVRNGEIVQIRYK</sequence>
<dbReference type="InterPro" id="IPR012340">
    <property type="entry name" value="NA-bd_OB-fold"/>
</dbReference>
<organism evidence="1 2">
    <name type="scientific">Priapulus caudatus</name>
    <name type="common">Priapulid worm</name>
    <dbReference type="NCBI Taxonomy" id="37621"/>
    <lineage>
        <taxon>Eukaryota</taxon>
        <taxon>Metazoa</taxon>
        <taxon>Ecdysozoa</taxon>
        <taxon>Scalidophora</taxon>
        <taxon>Priapulida</taxon>
        <taxon>Priapulimorpha</taxon>
        <taxon>Priapulimorphida</taxon>
        <taxon>Priapulidae</taxon>
        <taxon>Priapulus</taxon>
    </lineage>
</organism>
<accession>A0ABM1EIA7</accession>
<dbReference type="Gene3D" id="2.40.50.140">
    <property type="entry name" value="Nucleic acid-binding proteins"/>
    <property type="match status" value="1"/>
</dbReference>
<name>A0ABM1EIA7_PRICU</name>
<dbReference type="Proteomes" id="UP000695022">
    <property type="component" value="Unplaced"/>
</dbReference>
<dbReference type="GeneID" id="106812546"/>
<proteinExistence type="predicted"/>
<reference evidence="2" key="1">
    <citation type="submission" date="2025-08" db="UniProtKB">
        <authorList>
            <consortium name="RefSeq"/>
        </authorList>
    </citation>
    <scope>IDENTIFICATION</scope>
</reference>
<keyword evidence="1" id="KW-1185">Reference proteome</keyword>
<gene>
    <name evidence="2" type="primary">LOC106812546</name>
</gene>
<dbReference type="SUPFAM" id="SSF50249">
    <property type="entry name" value="Nucleic acid-binding proteins"/>
    <property type="match status" value="1"/>
</dbReference>
<dbReference type="RefSeq" id="XP_014671928.1">
    <property type="nucleotide sequence ID" value="XM_014816442.1"/>
</dbReference>
<evidence type="ECO:0000313" key="1">
    <source>
        <dbReference type="Proteomes" id="UP000695022"/>
    </source>
</evidence>
<protein>
    <submittedName>
        <fullName evidence="2">Uncharacterized protein LOC106812546</fullName>
    </submittedName>
</protein>